<keyword evidence="2" id="KW-1185">Reference proteome</keyword>
<evidence type="ECO:0000313" key="2">
    <source>
        <dbReference type="Proteomes" id="UP000327013"/>
    </source>
</evidence>
<organism evidence="1 2">
    <name type="scientific">Carpinus fangiana</name>
    <dbReference type="NCBI Taxonomy" id="176857"/>
    <lineage>
        <taxon>Eukaryota</taxon>
        <taxon>Viridiplantae</taxon>
        <taxon>Streptophyta</taxon>
        <taxon>Embryophyta</taxon>
        <taxon>Tracheophyta</taxon>
        <taxon>Spermatophyta</taxon>
        <taxon>Magnoliopsida</taxon>
        <taxon>eudicotyledons</taxon>
        <taxon>Gunneridae</taxon>
        <taxon>Pentapetalae</taxon>
        <taxon>rosids</taxon>
        <taxon>fabids</taxon>
        <taxon>Fagales</taxon>
        <taxon>Betulaceae</taxon>
        <taxon>Carpinus</taxon>
    </lineage>
</organism>
<gene>
    <name evidence="1" type="ORF">FH972_012396</name>
</gene>
<sequence>MDNWAISREDTVRRKQWQLQRPAGTAEKARPKPWWPIRSPRPHYLVDKQKKQIEWKGHESNTEANFDQFFYMYVRYETNNTYATLVRYQRNYNLPEKKVRRIPISVEICKSVRLSGPTDKASKEPFGKNLCNQEYWAGVRADASSHFILRCTYGEWITKVVFM</sequence>
<name>A0A5N6R3Y9_9ROSI</name>
<evidence type="ECO:0000313" key="1">
    <source>
        <dbReference type="EMBL" id="KAE8055566.1"/>
    </source>
</evidence>
<dbReference type="AlphaFoldDB" id="A0A5N6R3Y9"/>
<dbReference type="Proteomes" id="UP000327013">
    <property type="component" value="Chromosome 5"/>
</dbReference>
<protein>
    <submittedName>
        <fullName evidence="1">Uncharacterized protein</fullName>
    </submittedName>
</protein>
<proteinExistence type="predicted"/>
<reference evidence="1 2" key="1">
    <citation type="submission" date="2019-06" db="EMBL/GenBank/DDBJ databases">
        <title>A chromosomal-level reference genome of Carpinus fangiana (Coryloideae, Betulaceae).</title>
        <authorList>
            <person name="Yang X."/>
            <person name="Wang Z."/>
            <person name="Zhang L."/>
            <person name="Hao G."/>
            <person name="Liu J."/>
            <person name="Yang Y."/>
        </authorList>
    </citation>
    <scope>NUCLEOTIDE SEQUENCE [LARGE SCALE GENOMIC DNA]</scope>
    <source>
        <strain evidence="1">Cfa_2016G</strain>
        <tissue evidence="1">Leaf</tissue>
    </source>
</reference>
<accession>A0A5N6R3Y9</accession>
<dbReference type="EMBL" id="CM017325">
    <property type="protein sequence ID" value="KAE8055566.1"/>
    <property type="molecule type" value="Genomic_DNA"/>
</dbReference>